<feature type="domain" description="TTF-type" evidence="1">
    <location>
        <begin position="112"/>
        <end position="208"/>
    </location>
</feature>
<dbReference type="SUPFAM" id="SSF53098">
    <property type="entry name" value="Ribonuclease H-like"/>
    <property type="match status" value="1"/>
</dbReference>
<evidence type="ECO:0000313" key="2">
    <source>
        <dbReference type="EMBL" id="KAF0750265.1"/>
    </source>
</evidence>
<name>A0A6G0Y6P0_APHCR</name>
<organism evidence="2 3">
    <name type="scientific">Aphis craccivora</name>
    <name type="common">Cowpea aphid</name>
    <dbReference type="NCBI Taxonomy" id="307492"/>
    <lineage>
        <taxon>Eukaryota</taxon>
        <taxon>Metazoa</taxon>
        <taxon>Ecdysozoa</taxon>
        <taxon>Arthropoda</taxon>
        <taxon>Hexapoda</taxon>
        <taxon>Insecta</taxon>
        <taxon>Pterygota</taxon>
        <taxon>Neoptera</taxon>
        <taxon>Paraneoptera</taxon>
        <taxon>Hemiptera</taxon>
        <taxon>Sternorrhyncha</taxon>
        <taxon>Aphidomorpha</taxon>
        <taxon>Aphidoidea</taxon>
        <taxon>Aphididae</taxon>
        <taxon>Aphidini</taxon>
        <taxon>Aphis</taxon>
        <taxon>Aphis</taxon>
    </lineage>
</organism>
<dbReference type="SMART" id="SM00597">
    <property type="entry name" value="ZnF_TTF"/>
    <property type="match status" value="1"/>
</dbReference>
<evidence type="ECO:0000259" key="1">
    <source>
        <dbReference type="SMART" id="SM00597"/>
    </source>
</evidence>
<reference evidence="2 3" key="1">
    <citation type="submission" date="2019-08" db="EMBL/GenBank/DDBJ databases">
        <title>Whole genome of Aphis craccivora.</title>
        <authorList>
            <person name="Voronova N.V."/>
            <person name="Shulinski R.S."/>
            <person name="Bandarenka Y.V."/>
            <person name="Zhorov D.G."/>
            <person name="Warner D."/>
        </authorList>
    </citation>
    <scope>NUCLEOTIDE SEQUENCE [LARGE SCALE GENOMIC DNA]</scope>
    <source>
        <strain evidence="2">180601</strain>
        <tissue evidence="2">Whole Body</tissue>
    </source>
</reference>
<dbReference type="PANTHER" id="PTHR46289">
    <property type="entry name" value="52 KDA REPRESSOR OF THE INHIBITOR OF THE PROTEIN KINASE-LIKE PROTEIN-RELATED"/>
    <property type="match status" value="1"/>
</dbReference>
<dbReference type="EMBL" id="VUJU01005786">
    <property type="protein sequence ID" value="KAF0750265.1"/>
    <property type="molecule type" value="Genomic_DNA"/>
</dbReference>
<keyword evidence="3" id="KW-1185">Reference proteome</keyword>
<feature type="non-terminal residue" evidence="2">
    <location>
        <position position="975"/>
    </location>
</feature>
<accession>A0A6G0Y6P0</accession>
<dbReference type="PANTHER" id="PTHR46289:SF17">
    <property type="entry name" value="HAT C-TERMINAL DIMERISATION DOMAIN-CONTAINING PROTEIN"/>
    <property type="match status" value="1"/>
</dbReference>
<evidence type="ECO:0000313" key="3">
    <source>
        <dbReference type="Proteomes" id="UP000478052"/>
    </source>
</evidence>
<gene>
    <name evidence="2" type="ORF">FWK35_00017952</name>
</gene>
<dbReference type="InterPro" id="IPR008906">
    <property type="entry name" value="HATC_C_dom"/>
</dbReference>
<dbReference type="InterPro" id="IPR052958">
    <property type="entry name" value="IFN-induced_PKR_regulator"/>
</dbReference>
<dbReference type="Proteomes" id="UP000478052">
    <property type="component" value="Unassembled WGS sequence"/>
</dbReference>
<sequence>MISINKMSKESKKKNILSYFSSTASTSSQPNKKRKLDDDVVQYNELSIPSTSSQIPASDLLDNTNNVVSTFEAQKDISYYIGKQWSVEEKIDILKNLWVPDPNYKFPKSGNRNLRFQINWTYEFCWLRYSKIQDGDFCLTCILFAPSDGLGKGGHQIPGKLVTEKYNNWKKAKDLFKDHKNNHYHKLSQIKFDSFLAIRNKKIEPIDKQINEALKKEINDNRDRLRPVIKTILFCGNQGISLRGHKDSGIIDLIERTENQGNFRELIKFRIDSSDNVLKNHLETTKKNATYLSPLIQNEIISVCNKLILGRLVANVNKSKSFTILAMKRQMFPTKNKLHYVMTDFGLNTKYLTGQGYNGAAAMSGRYNGVQKCILDEHPSAFYLHCSAHCLNLAITFSCKVPEIRKWRQTNLQLSIEEVSPQTNRFKLKNLGATRWVDRHDAVILFKELQPAILHALDKITLWTDSVTASSTSQLLTAIRQLKFQTALSILVKILSISFSLSRYLQTENLDLKTALEAVTNVQNNVQDVRKNCDVEFQQLFLSVITLCENFDITVSLPRQCKSDNPEYFLRVSVFIPFIDNVLELLNDRFISHRTVLNNFDCILPKIEMKISEEIKDKFKQLVKIYQDIIDECTDSTLNDHLLIGELVLWYTKYSTLTSSELKNINAIEVYFKTSPDVFPIISKLLQIFITLPVSTAMGERSFSTLRRLKTYLRNSSGQIRLNGLVLLNIHRDINVDINDVMDELAKKSKRKLNIHLSLNLFKKHTGIHEDPEIPCSTPNLSENISNEADLVTPSKLESRRHVGPVPSPLRNAFFKKTPVKSGVVLPLGTKNCLSDAIDMSSSTQLNCGNLQGIKSDDVFRKIRSEALSADDYDKDDFHDIVLMCNDNENKFVKHVGIPSVPCYSNEQLDIIKNLIKKQKIVTGYLDATGTLVRKIDKNNKRVLYYVLVVNVPLPRNSSVMCPVVEMISSAHDIV</sequence>
<dbReference type="OrthoDB" id="6618131at2759"/>
<dbReference type="InterPro" id="IPR012337">
    <property type="entry name" value="RNaseH-like_sf"/>
</dbReference>
<protein>
    <submittedName>
        <fullName evidence="2">52 kDa repressor of the inhibitor of the protein kinase-like</fullName>
    </submittedName>
</protein>
<dbReference type="InterPro" id="IPR006580">
    <property type="entry name" value="Znf_TTF"/>
</dbReference>
<comment type="caution">
    <text evidence="2">The sequence shown here is derived from an EMBL/GenBank/DDBJ whole genome shotgun (WGS) entry which is preliminary data.</text>
</comment>
<proteinExistence type="predicted"/>
<dbReference type="GO" id="GO:0046983">
    <property type="term" value="F:protein dimerization activity"/>
    <property type="evidence" value="ECO:0007669"/>
    <property type="project" value="InterPro"/>
</dbReference>
<dbReference type="AlphaFoldDB" id="A0A6G0Y6P0"/>
<dbReference type="Pfam" id="PF05699">
    <property type="entry name" value="Dimer_Tnp_hAT"/>
    <property type="match status" value="1"/>
</dbReference>